<dbReference type="EMBL" id="CYKH01002075">
    <property type="protein sequence ID" value="CUG92694.1"/>
    <property type="molecule type" value="Genomic_DNA"/>
</dbReference>
<sequence length="898" mass="94647">MSFSSPQPQILNVQPTPRSVGLPPAELHGNAPLTSSSPPPATQYLTMPHPAASPGGGGGGSGGVTRHHVWTIGTSKRNTKSALRSSALARHQQQLQDGRSPEGLGDATAADNSMSFDQQVHYGVAGYRADGGGVSFYRTSVHRKDPQNIVLSHGVMTRVVDLNRMSMSPPPMSAKQHSRTLSGGSIGDDASTTPPPPMLSRYDPHQTVALSPWSPRGDDGTFSLEEGRSGGGDHLRTSHRSRSPGGGSKPRWNTSARVPSATRGGSPPPALEEKRTTAPLPRTRASSQGPTATTARESRGGVSPQAIRSALASGGTSRLSGAPVSAPSDPQGAPPPRAASVSKVTVSSPPRTHHLQSSSGSPPGLAMWQRNAGGGGGGGGGGLSSRASNSSIPNAYHPHHHSVSMSQQLTTHSTTGGGGGAGAAAGGNRSASSHDCRDSRCLHSRGDIVEVIAAKSQVRAMESHLLHEEIRREQLASALSSERERTLQLSQSLARAETSLQASQQQLVDGEHWLDEYQRRHAEANALAANVEVLEATVARHQATIDQQRTVIQRLENTVLEQSRELDEWNIRYRTLSNQLAEMQHHQQQVLQQQAQQQQQQQHHHHTVSTLASSSSQHHHHPSSSSRPSSPHHPHHINNLQQRHVPLTSSSADLEAVRQRVASLEAELDKARDEKTADERLRKELLRALSDKERQLVSHGITAGSGATSSRATPLAPTHNSLGPTSFYMQHGATSHDQHLHSTPKLASPLPAPYSPSSAPQPQSAGGSSRAALESIATVGVSSYRTSTVTTETVERSSHSGSDRGVAPTTSTRVGARSAASTGGGGEPPAALNSTAPRHPNHDPDTTIISNETPTDSMMLLDVTGGSAGGDNDDDDISGDGIPAPPLLARTSVSHRLF</sequence>
<keyword evidence="1" id="KW-0175">Coiled coil</keyword>
<dbReference type="OMA" id="PHLLAHM"/>
<accession>A0A0S4JVV4</accession>
<keyword evidence="4" id="KW-1185">Reference proteome</keyword>
<feature type="region of interest" description="Disordered" evidence="2">
    <location>
        <begin position="165"/>
        <end position="439"/>
    </location>
</feature>
<feature type="compositionally biased region" description="Low complexity" evidence="2">
    <location>
        <begin position="744"/>
        <end position="769"/>
    </location>
</feature>
<feature type="coiled-coil region" evidence="1">
    <location>
        <begin position="514"/>
        <end position="586"/>
    </location>
</feature>
<feature type="compositionally biased region" description="Gly residues" evidence="2">
    <location>
        <begin position="372"/>
        <end position="383"/>
    </location>
</feature>
<feature type="compositionally biased region" description="Polar residues" evidence="2">
    <location>
        <begin position="284"/>
        <end position="295"/>
    </location>
</feature>
<evidence type="ECO:0000313" key="3">
    <source>
        <dbReference type="EMBL" id="CUG92694.1"/>
    </source>
</evidence>
<feature type="compositionally biased region" description="Basic and acidic residues" evidence="2">
    <location>
        <begin position="793"/>
        <end position="802"/>
    </location>
</feature>
<evidence type="ECO:0000256" key="2">
    <source>
        <dbReference type="SAM" id="MobiDB-lite"/>
    </source>
</evidence>
<feature type="compositionally biased region" description="Polar residues" evidence="2">
    <location>
        <begin position="1"/>
        <end position="17"/>
    </location>
</feature>
<name>A0A0S4JVV4_BODSA</name>
<feature type="compositionally biased region" description="Polar residues" evidence="2">
    <location>
        <begin position="403"/>
        <end position="414"/>
    </location>
</feature>
<reference evidence="4" key="1">
    <citation type="submission" date="2015-09" db="EMBL/GenBank/DDBJ databases">
        <authorList>
            <consortium name="Pathogen Informatics"/>
        </authorList>
    </citation>
    <scope>NUCLEOTIDE SEQUENCE [LARGE SCALE GENOMIC DNA]</scope>
    <source>
        <strain evidence="4">Lake Konstanz</strain>
    </source>
</reference>
<feature type="compositionally biased region" description="Low complexity" evidence="2">
    <location>
        <begin position="587"/>
        <end position="601"/>
    </location>
</feature>
<proteinExistence type="predicted"/>
<protein>
    <submittedName>
        <fullName evidence="3">Uncharacterized protein</fullName>
    </submittedName>
</protein>
<dbReference type="VEuPathDB" id="TriTrypDB:BSAL_38895"/>
<feature type="compositionally biased region" description="Polar residues" evidence="2">
    <location>
        <begin position="847"/>
        <end position="856"/>
    </location>
</feature>
<dbReference type="AlphaFoldDB" id="A0A0S4JVV4"/>
<feature type="compositionally biased region" description="Polar residues" evidence="2">
    <location>
        <begin position="705"/>
        <end position="733"/>
    </location>
</feature>
<organism evidence="3 4">
    <name type="scientific">Bodo saltans</name>
    <name type="common">Flagellated protozoan</name>
    <dbReference type="NCBI Taxonomy" id="75058"/>
    <lineage>
        <taxon>Eukaryota</taxon>
        <taxon>Discoba</taxon>
        <taxon>Euglenozoa</taxon>
        <taxon>Kinetoplastea</taxon>
        <taxon>Metakinetoplastina</taxon>
        <taxon>Eubodonida</taxon>
        <taxon>Bodonidae</taxon>
        <taxon>Bodo</taxon>
    </lineage>
</organism>
<evidence type="ECO:0000256" key="1">
    <source>
        <dbReference type="SAM" id="Coils"/>
    </source>
</evidence>
<feature type="coiled-coil region" evidence="1">
    <location>
        <begin position="647"/>
        <end position="688"/>
    </location>
</feature>
<evidence type="ECO:0000313" key="4">
    <source>
        <dbReference type="Proteomes" id="UP000051952"/>
    </source>
</evidence>
<feature type="compositionally biased region" description="Basic and acidic residues" evidence="2">
    <location>
        <begin position="225"/>
        <end position="236"/>
    </location>
</feature>
<feature type="compositionally biased region" description="Gly residues" evidence="2">
    <location>
        <begin position="54"/>
        <end position="63"/>
    </location>
</feature>
<feature type="region of interest" description="Disordered" evidence="2">
    <location>
        <begin position="1"/>
        <end position="67"/>
    </location>
</feature>
<feature type="region of interest" description="Disordered" evidence="2">
    <location>
        <begin position="85"/>
        <end position="110"/>
    </location>
</feature>
<feature type="compositionally biased region" description="Low complexity" evidence="2">
    <location>
        <begin position="778"/>
        <end position="792"/>
    </location>
</feature>
<dbReference type="Proteomes" id="UP000051952">
    <property type="component" value="Unassembled WGS sequence"/>
</dbReference>
<feature type="compositionally biased region" description="Polar residues" evidence="2">
    <location>
        <begin position="342"/>
        <end position="361"/>
    </location>
</feature>
<feature type="region of interest" description="Disordered" evidence="2">
    <location>
        <begin position="701"/>
        <end position="887"/>
    </location>
</feature>
<feature type="compositionally biased region" description="Gly residues" evidence="2">
    <location>
        <begin position="415"/>
        <end position="425"/>
    </location>
</feature>
<feature type="region of interest" description="Disordered" evidence="2">
    <location>
        <begin position="587"/>
        <end position="637"/>
    </location>
</feature>
<gene>
    <name evidence="3" type="ORF">BSAL_38895</name>
</gene>